<dbReference type="AlphaFoldDB" id="A0A1W1XTS6"/>
<keyword evidence="5" id="KW-1185">Reference proteome</keyword>
<evidence type="ECO:0000256" key="1">
    <source>
        <dbReference type="ARBA" id="ARBA00009670"/>
    </source>
</evidence>
<dbReference type="RefSeq" id="WP_084117098.1">
    <property type="nucleotide sequence ID" value="NZ_FWXH01000017.1"/>
</dbReference>
<dbReference type="Proteomes" id="UP000192468">
    <property type="component" value="Unassembled WGS sequence"/>
</dbReference>
<feature type="transmembrane region" description="Helical" evidence="2">
    <location>
        <begin position="477"/>
        <end position="494"/>
    </location>
</feature>
<evidence type="ECO:0000259" key="3">
    <source>
        <dbReference type="Pfam" id="PF03109"/>
    </source>
</evidence>
<evidence type="ECO:0000313" key="4">
    <source>
        <dbReference type="EMBL" id="SMC27390.1"/>
    </source>
</evidence>
<keyword evidence="2" id="KW-0472">Membrane</keyword>
<gene>
    <name evidence="4" type="ORF">SAMN02745134_03154</name>
</gene>
<dbReference type="OrthoDB" id="9795390at2"/>
<dbReference type="PANTHER" id="PTHR10566:SF113">
    <property type="entry name" value="PROTEIN ACTIVITY OF BC1 COMPLEX KINASE 7, CHLOROPLASTIC"/>
    <property type="match status" value="1"/>
</dbReference>
<dbReference type="EMBL" id="FWXH01000017">
    <property type="protein sequence ID" value="SMC27390.1"/>
    <property type="molecule type" value="Genomic_DNA"/>
</dbReference>
<dbReference type="CDD" id="cd05121">
    <property type="entry name" value="ABC1_ADCK3-like"/>
    <property type="match status" value="1"/>
</dbReference>
<organism evidence="4 5">
    <name type="scientific">Clostridium acidisoli DSM 12555</name>
    <dbReference type="NCBI Taxonomy" id="1121291"/>
    <lineage>
        <taxon>Bacteria</taxon>
        <taxon>Bacillati</taxon>
        <taxon>Bacillota</taxon>
        <taxon>Clostridia</taxon>
        <taxon>Eubacteriales</taxon>
        <taxon>Clostridiaceae</taxon>
        <taxon>Clostridium</taxon>
    </lineage>
</organism>
<dbReference type="InterPro" id="IPR011009">
    <property type="entry name" value="Kinase-like_dom_sf"/>
</dbReference>
<dbReference type="InterPro" id="IPR050154">
    <property type="entry name" value="UbiB_kinase"/>
</dbReference>
<protein>
    <submittedName>
        <fullName evidence="4">Ubiquinone biosynthesis protein</fullName>
    </submittedName>
</protein>
<dbReference type="InterPro" id="IPR004147">
    <property type="entry name" value="ABC1_dom"/>
</dbReference>
<keyword evidence="2" id="KW-1133">Transmembrane helix</keyword>
<dbReference type="Pfam" id="PF03109">
    <property type="entry name" value="ABC1"/>
    <property type="match status" value="1"/>
</dbReference>
<dbReference type="PANTHER" id="PTHR10566">
    <property type="entry name" value="CHAPERONE-ACTIVITY OF BC1 COMPLEX CABC1 -RELATED"/>
    <property type="match status" value="1"/>
</dbReference>
<keyword evidence="4" id="KW-0830">Ubiquinone</keyword>
<name>A0A1W1XTS6_9CLOT</name>
<evidence type="ECO:0000313" key="5">
    <source>
        <dbReference type="Proteomes" id="UP000192468"/>
    </source>
</evidence>
<sequence>MRRESVHRLRQIVKVFIYYGFGFLVDSKFSKDDNSPANLRKAFEELGPTFIKIGQILSTRTDLLPSNYIDELSKLQDNAPIEDFNNIEQLFINEFHDTIDNSFLYFNKNPIGSASIAQVHEAILKDGRFVIVKIQRPQIADEMHIDLSILSKILHLTKAKFTDTIIDLKDAIDELLKSTEDELNFRNEVLNLKKFKALNNDVNYIYVPYIIEDFCTKKVITMEKIDGIKIDDISSLSKAGYNLEDIGRKLSISFFKQVFQDGFFHADPHPGNVIIRQNQICYIDFGLMGSLSKSLKDSLNKAIVALAYRDINELVSILMSIGVRKGHIDKNSLYEDVEYLLSTYLSTSLMNIKVSLLFEEIFEITKRNNIQIPKELTILVRSLVITEGVLSTISPDLVLIDLIMPYIKSQNRNTFINDFEFDEFMLHSLKFMRASSLVPSKFIEFSDSIISGRAKIQLNHNNLDQPIKNLHRMVNRIVFAVIISSMIIGSSLILRTNIGPKLHDISIIGITGFIIAALMGFYLLISILKSGTL</sequence>
<dbReference type="STRING" id="1121291.SAMN02745134_03154"/>
<dbReference type="SUPFAM" id="SSF56112">
    <property type="entry name" value="Protein kinase-like (PK-like)"/>
    <property type="match status" value="1"/>
</dbReference>
<proteinExistence type="inferred from homology"/>
<keyword evidence="2" id="KW-0812">Transmembrane</keyword>
<accession>A0A1W1XTS6</accession>
<feature type="transmembrane region" description="Helical" evidence="2">
    <location>
        <begin position="506"/>
        <end position="528"/>
    </location>
</feature>
<comment type="similarity">
    <text evidence="1">Belongs to the protein kinase superfamily. ADCK protein kinase family.</text>
</comment>
<feature type="domain" description="ABC1 atypical kinase-like" evidence="3">
    <location>
        <begin position="74"/>
        <end position="316"/>
    </location>
</feature>
<reference evidence="4 5" key="1">
    <citation type="submission" date="2017-04" db="EMBL/GenBank/DDBJ databases">
        <authorList>
            <person name="Afonso C.L."/>
            <person name="Miller P.J."/>
            <person name="Scott M.A."/>
            <person name="Spackman E."/>
            <person name="Goraichik I."/>
            <person name="Dimitrov K.M."/>
            <person name="Suarez D.L."/>
            <person name="Swayne D.E."/>
        </authorList>
    </citation>
    <scope>NUCLEOTIDE SEQUENCE [LARGE SCALE GENOMIC DNA]</scope>
    <source>
        <strain evidence="4 5">DSM 12555</strain>
    </source>
</reference>
<evidence type="ECO:0000256" key="2">
    <source>
        <dbReference type="SAM" id="Phobius"/>
    </source>
</evidence>